<dbReference type="InterPro" id="IPR018379">
    <property type="entry name" value="BEN_domain"/>
</dbReference>
<evidence type="ECO:0000259" key="4">
    <source>
        <dbReference type="PROSITE" id="PS51457"/>
    </source>
</evidence>
<dbReference type="Gene3D" id="1.10.10.2590">
    <property type="entry name" value="BEN domain"/>
    <property type="match status" value="1"/>
</dbReference>
<dbReference type="OMA" id="KRCWAND"/>
<dbReference type="EMBL" id="CH477259">
    <property type="protein sequence ID" value="EAT45755.1"/>
    <property type="molecule type" value="Genomic_DNA"/>
</dbReference>
<dbReference type="SMART" id="SM00868">
    <property type="entry name" value="zf-AD"/>
    <property type="match status" value="1"/>
</dbReference>
<evidence type="ECO:0000256" key="3">
    <source>
        <dbReference type="SAM" id="MobiDB-lite"/>
    </source>
</evidence>
<dbReference type="KEGG" id="aag:5580286"/>
<feature type="domain" description="BEN" evidence="4">
    <location>
        <begin position="235"/>
        <end position="357"/>
    </location>
</feature>
<evidence type="ECO:0000256" key="2">
    <source>
        <dbReference type="SAM" id="Coils"/>
    </source>
</evidence>
<dbReference type="AlphaFoldDB" id="A0A1S4F3B3"/>
<feature type="region of interest" description="Disordered" evidence="3">
    <location>
        <begin position="351"/>
        <end position="385"/>
    </location>
</feature>
<dbReference type="Pfam" id="PF10523">
    <property type="entry name" value="BEN"/>
    <property type="match status" value="1"/>
</dbReference>
<dbReference type="SMART" id="SM01025">
    <property type="entry name" value="BEN"/>
    <property type="match status" value="1"/>
</dbReference>
<dbReference type="Gene3D" id="3.40.1800.20">
    <property type="match status" value="1"/>
</dbReference>
<name>A0A1S4F3B3_AEDAE</name>
<keyword evidence="2" id="KW-0175">Coiled coil</keyword>
<dbReference type="OrthoDB" id="7721920at2759"/>
<dbReference type="GO" id="GO:0005634">
    <property type="term" value="C:nucleus"/>
    <property type="evidence" value="ECO:0007669"/>
    <property type="project" value="InterPro"/>
</dbReference>
<feature type="binding site" evidence="1">
    <location>
        <position position="59"/>
    </location>
    <ligand>
        <name>Zn(2+)</name>
        <dbReference type="ChEBI" id="CHEBI:29105"/>
    </ligand>
</feature>
<feature type="coiled-coil region" evidence="2">
    <location>
        <begin position="177"/>
        <end position="211"/>
    </location>
</feature>
<dbReference type="GO" id="GO:0008270">
    <property type="term" value="F:zinc ion binding"/>
    <property type="evidence" value="ECO:0007669"/>
    <property type="project" value="UniProtKB-UniRule"/>
</dbReference>
<proteinExistence type="predicted"/>
<dbReference type="GO" id="GO:0003677">
    <property type="term" value="F:DNA binding"/>
    <property type="evidence" value="ECO:0007669"/>
    <property type="project" value="InterPro"/>
</dbReference>
<feature type="binding site" evidence="1">
    <location>
        <position position="10"/>
    </location>
    <ligand>
        <name>Zn(2+)</name>
        <dbReference type="ChEBI" id="CHEBI:29105"/>
    </ligand>
</feature>
<organism evidence="6 7">
    <name type="scientific">Aedes aegypti</name>
    <name type="common">Yellowfever mosquito</name>
    <name type="synonym">Culex aegypti</name>
    <dbReference type="NCBI Taxonomy" id="7159"/>
    <lineage>
        <taxon>Eukaryota</taxon>
        <taxon>Metazoa</taxon>
        <taxon>Ecdysozoa</taxon>
        <taxon>Arthropoda</taxon>
        <taxon>Hexapoda</taxon>
        <taxon>Insecta</taxon>
        <taxon>Pterygota</taxon>
        <taxon>Neoptera</taxon>
        <taxon>Endopterygota</taxon>
        <taxon>Diptera</taxon>
        <taxon>Nematocera</taxon>
        <taxon>Culicoidea</taxon>
        <taxon>Culicidae</taxon>
        <taxon>Culicinae</taxon>
        <taxon>Aedini</taxon>
        <taxon>Aedes</taxon>
        <taxon>Stegomyia</taxon>
    </lineage>
</organism>
<evidence type="ECO:0000256" key="1">
    <source>
        <dbReference type="PROSITE-ProRule" id="PRU01263"/>
    </source>
</evidence>
<accession>A0A1S4F3B3</accession>
<dbReference type="SUPFAM" id="SSF57716">
    <property type="entry name" value="Glucocorticoid receptor-like (DNA-binding domain)"/>
    <property type="match status" value="1"/>
</dbReference>
<protein>
    <submittedName>
        <fullName evidence="6">AAEL002989-PA</fullName>
    </submittedName>
</protein>
<keyword evidence="1" id="KW-0479">Metal-binding</keyword>
<dbReference type="Proteomes" id="UP000682892">
    <property type="component" value="Unassembled WGS sequence"/>
</dbReference>
<dbReference type="InterPro" id="IPR012934">
    <property type="entry name" value="Znf_AD"/>
</dbReference>
<evidence type="ECO:0000313" key="6">
    <source>
        <dbReference type="EMBL" id="EAT45755.1"/>
    </source>
</evidence>
<dbReference type="Pfam" id="PF07776">
    <property type="entry name" value="zf-AD"/>
    <property type="match status" value="1"/>
</dbReference>
<dbReference type="PROSITE" id="PS51457">
    <property type="entry name" value="BEN"/>
    <property type="match status" value="1"/>
</dbReference>
<gene>
    <name evidence="6" type="ORF">AaeL_AAEL002989</name>
</gene>
<keyword evidence="1" id="KW-0862">Zinc</keyword>
<reference evidence="6" key="1">
    <citation type="submission" date="2005-10" db="EMBL/GenBank/DDBJ databases">
        <authorList>
            <person name="Loftus B.J."/>
            <person name="Nene V.M."/>
            <person name="Hannick L.I."/>
            <person name="Bidwell S."/>
            <person name="Haas B."/>
            <person name="Amedeo P."/>
            <person name="Orvis J."/>
            <person name="Wortman J.R."/>
            <person name="White O.R."/>
            <person name="Salzberg S."/>
            <person name="Shumway M."/>
            <person name="Koo H."/>
            <person name="Zhao Y."/>
            <person name="Holmes M."/>
            <person name="Miller J."/>
            <person name="Schatz M."/>
            <person name="Pop M."/>
            <person name="Pai G."/>
            <person name="Utterback T."/>
            <person name="Rogers Y.-H."/>
            <person name="Kravitz S."/>
            <person name="Fraser C.M."/>
        </authorList>
    </citation>
    <scope>NUCLEOTIDE SEQUENCE</scope>
    <source>
        <strain evidence="6">Liverpool</strain>
    </source>
</reference>
<dbReference type="HOGENOM" id="CLU_718076_0_0_1"/>
<keyword evidence="1" id="KW-0863">Zinc-finger</keyword>
<dbReference type="PANTHER" id="PTHR14628">
    <property type="entry name" value="BEN DOMAIN-CONTAINING PROTEIN 5"/>
    <property type="match status" value="1"/>
</dbReference>
<evidence type="ECO:0000259" key="5">
    <source>
        <dbReference type="PROSITE" id="PS51915"/>
    </source>
</evidence>
<sequence>MVDSIDSSRCRLCFSTSNLSSADEIFPLEGVPNQTLIAMIYECTSIRVSFEQDYRCLVCSQCLRMLKQFQGFRKRCWANDRQLRLERGTGTSDDDNPLDCEEYGSIQWDDDDGNDRTAGEDGFYNQVKQQIKDYLYTKTKQIEEKTMAKLDEALRNREDGIDRHDENGSRVDWKGKYETLQKNNELLQKAFKNLKEKLKQTEQMLKSLKRESLNGIVVPAEEFGNQQEGGMFTMHPAIPEISTEFLQNLNYNSGPGEKGDRLFISKLAVAVFGVDVLVNSSVTGKPSNAHHNIPPKPPLCPEKIAAIEAKLYERVEQEVGRSNRAELLQRSGEKVVRLVVCQKSVNLRKQVQKRSLSTGGGSGNGSFAEDDPEEVPRRRNKRKAS</sequence>
<reference evidence="6" key="3">
    <citation type="submission" date="2012-09" db="EMBL/GenBank/DDBJ databases">
        <authorList>
            <consortium name="VectorBase"/>
        </authorList>
    </citation>
    <scope>NUCLEOTIDE SEQUENCE</scope>
    <source>
        <strain evidence="6">Liverpool</strain>
    </source>
</reference>
<dbReference type="PANTHER" id="PTHR14628:SF1">
    <property type="entry name" value="BEN DOMAIN-CONTAINING PROTEIN 5"/>
    <property type="match status" value="1"/>
</dbReference>
<dbReference type="GO" id="GO:0045892">
    <property type="term" value="P:negative regulation of DNA-templated transcription"/>
    <property type="evidence" value="ECO:0007669"/>
    <property type="project" value="InterPro"/>
</dbReference>
<dbReference type="InterPro" id="IPR040391">
    <property type="entry name" value="BEND5"/>
</dbReference>
<feature type="binding site" evidence="1">
    <location>
        <position position="13"/>
    </location>
    <ligand>
        <name>Zn(2+)</name>
        <dbReference type="ChEBI" id="CHEBI:29105"/>
    </ligand>
</feature>
<feature type="domain" description="ZAD" evidence="5">
    <location>
        <begin position="8"/>
        <end position="86"/>
    </location>
</feature>
<reference evidence="6" key="2">
    <citation type="journal article" date="2007" name="Science">
        <title>Genome sequence of Aedes aegypti, a major arbovirus vector.</title>
        <authorList>
            <person name="Nene V."/>
            <person name="Wortman J.R."/>
            <person name="Lawson D."/>
            <person name="Haas B."/>
            <person name="Kodira C."/>
            <person name="Tu Z.J."/>
            <person name="Loftus B."/>
            <person name="Xi Z."/>
            <person name="Megy K."/>
            <person name="Grabherr M."/>
            <person name="Ren Q."/>
            <person name="Zdobnov E.M."/>
            <person name="Lobo N.F."/>
            <person name="Campbell K.S."/>
            <person name="Brown S.E."/>
            <person name="Bonaldo M.F."/>
            <person name="Zhu J."/>
            <person name="Sinkins S.P."/>
            <person name="Hogenkamp D.G."/>
            <person name="Amedeo P."/>
            <person name="Arensburger P."/>
            <person name="Atkinson P.W."/>
            <person name="Bidwell S."/>
            <person name="Biedler J."/>
            <person name="Birney E."/>
            <person name="Bruggner R.V."/>
            <person name="Costas J."/>
            <person name="Coy M.R."/>
            <person name="Crabtree J."/>
            <person name="Crawford M."/>
            <person name="Debruyn B."/>
            <person name="Decaprio D."/>
            <person name="Eiglmeier K."/>
            <person name="Eisenstadt E."/>
            <person name="El-Dorry H."/>
            <person name="Gelbart W.M."/>
            <person name="Gomes S.L."/>
            <person name="Hammond M."/>
            <person name="Hannick L.I."/>
            <person name="Hogan J.R."/>
            <person name="Holmes M.H."/>
            <person name="Jaffe D."/>
            <person name="Johnston J.S."/>
            <person name="Kennedy R.C."/>
            <person name="Koo H."/>
            <person name="Kravitz S."/>
            <person name="Kriventseva E.V."/>
            <person name="Kulp D."/>
            <person name="Labutti K."/>
            <person name="Lee E."/>
            <person name="Li S."/>
            <person name="Lovin D.D."/>
            <person name="Mao C."/>
            <person name="Mauceli E."/>
            <person name="Menck C.F."/>
            <person name="Miller J.R."/>
            <person name="Montgomery P."/>
            <person name="Mori A."/>
            <person name="Nascimento A.L."/>
            <person name="Naveira H.F."/>
            <person name="Nusbaum C."/>
            <person name="O'leary S."/>
            <person name="Orvis J."/>
            <person name="Pertea M."/>
            <person name="Quesneville H."/>
            <person name="Reidenbach K.R."/>
            <person name="Rogers Y.H."/>
            <person name="Roth C.W."/>
            <person name="Schneider J.R."/>
            <person name="Schatz M."/>
            <person name="Shumway M."/>
            <person name="Stanke M."/>
            <person name="Stinson E.O."/>
            <person name="Tubio J.M."/>
            <person name="Vanzee J.P."/>
            <person name="Verjovski-Almeida S."/>
            <person name="Werner D."/>
            <person name="White O."/>
            <person name="Wyder S."/>
            <person name="Zeng Q."/>
            <person name="Zhao Q."/>
            <person name="Zhao Y."/>
            <person name="Hill C.A."/>
            <person name="Raikhel A.S."/>
            <person name="Soares M.B."/>
            <person name="Knudson D.L."/>
            <person name="Lee N.H."/>
            <person name="Galagan J."/>
            <person name="Salzberg S.L."/>
            <person name="Paulsen I.T."/>
            <person name="Dimopoulos G."/>
            <person name="Collins F.H."/>
            <person name="Birren B."/>
            <person name="Fraser-Liggett C.M."/>
            <person name="Severson D.W."/>
        </authorList>
    </citation>
    <scope>NUCLEOTIDE SEQUENCE [LARGE SCALE GENOMIC DNA]</scope>
    <source>
        <strain evidence="6">Liverpool</strain>
    </source>
</reference>
<dbReference type="PROSITE" id="PS51915">
    <property type="entry name" value="ZAD"/>
    <property type="match status" value="1"/>
</dbReference>
<feature type="binding site" evidence="1">
    <location>
        <position position="62"/>
    </location>
    <ligand>
        <name>Zn(2+)</name>
        <dbReference type="ChEBI" id="CHEBI:29105"/>
    </ligand>
</feature>
<evidence type="ECO:0000313" key="7">
    <source>
        <dbReference type="Proteomes" id="UP000682892"/>
    </source>
</evidence>